<accession>A0A2M7XDE6</accession>
<dbReference type="Proteomes" id="UP000231263">
    <property type="component" value="Unassembled WGS sequence"/>
</dbReference>
<protein>
    <recommendedName>
        <fullName evidence="6">CARDB domain-containing protein</fullName>
    </recommendedName>
</protein>
<dbReference type="Gene3D" id="2.180.10.10">
    <property type="entry name" value="RHS repeat-associated core"/>
    <property type="match status" value="3"/>
</dbReference>
<feature type="domain" description="DUF6531" evidence="3">
    <location>
        <begin position="296"/>
        <end position="351"/>
    </location>
</feature>
<dbReference type="Pfam" id="PF07705">
    <property type="entry name" value="CARDB"/>
    <property type="match status" value="2"/>
</dbReference>
<feature type="domain" description="CARDB" evidence="1">
    <location>
        <begin position="2"/>
        <end position="97"/>
    </location>
</feature>
<evidence type="ECO:0000259" key="2">
    <source>
        <dbReference type="Pfam" id="PF15649"/>
    </source>
</evidence>
<dbReference type="AlphaFoldDB" id="A0A2M7XDE6"/>
<dbReference type="InterPro" id="IPR028903">
    <property type="entry name" value="Tox-REase-7_dom"/>
</dbReference>
<evidence type="ECO:0000259" key="1">
    <source>
        <dbReference type="Pfam" id="PF07705"/>
    </source>
</evidence>
<dbReference type="InterPro" id="IPR011635">
    <property type="entry name" value="CARDB"/>
</dbReference>
<evidence type="ECO:0000259" key="3">
    <source>
        <dbReference type="Pfam" id="PF20148"/>
    </source>
</evidence>
<dbReference type="NCBIfam" id="TIGR03696">
    <property type="entry name" value="Rhs_assc_core"/>
    <property type="match status" value="1"/>
</dbReference>
<comment type="caution">
    <text evidence="4">The sequence shown here is derived from an EMBL/GenBank/DDBJ whole genome shotgun (WGS) entry which is preliminary data.</text>
</comment>
<evidence type="ECO:0000313" key="5">
    <source>
        <dbReference type="Proteomes" id="UP000231263"/>
    </source>
</evidence>
<dbReference type="InterPro" id="IPR006530">
    <property type="entry name" value="YD"/>
</dbReference>
<reference evidence="5" key="1">
    <citation type="submission" date="2017-09" db="EMBL/GenBank/DDBJ databases">
        <title>Depth-based differentiation of microbial function through sediment-hosted aquifers and enrichment of novel symbionts in the deep terrestrial subsurface.</title>
        <authorList>
            <person name="Probst A.J."/>
            <person name="Ladd B."/>
            <person name="Jarett J.K."/>
            <person name="Geller-Mcgrath D.E."/>
            <person name="Sieber C.M.K."/>
            <person name="Emerson J.B."/>
            <person name="Anantharaman K."/>
            <person name="Thomas B.C."/>
            <person name="Malmstrom R."/>
            <person name="Stieglmeier M."/>
            <person name="Klingl A."/>
            <person name="Woyke T."/>
            <person name="Ryan C.M."/>
            <person name="Banfield J.F."/>
        </authorList>
    </citation>
    <scope>NUCLEOTIDE SEQUENCE [LARGE SCALE GENOMIC DNA]</scope>
</reference>
<dbReference type="NCBIfam" id="TIGR01643">
    <property type="entry name" value="YD_repeat_2x"/>
    <property type="match status" value="2"/>
</dbReference>
<dbReference type="InterPro" id="IPR013783">
    <property type="entry name" value="Ig-like_fold"/>
</dbReference>
<dbReference type="InterPro" id="IPR050708">
    <property type="entry name" value="T6SS_VgrG/RHS"/>
</dbReference>
<feature type="domain" description="Tox-REase-7" evidence="2">
    <location>
        <begin position="940"/>
        <end position="1018"/>
    </location>
</feature>
<name>A0A2M7XDE6_9BACT</name>
<dbReference type="PANTHER" id="PTHR32305">
    <property type="match status" value="1"/>
</dbReference>
<proteinExistence type="predicted"/>
<dbReference type="Pfam" id="PF20148">
    <property type="entry name" value="DUF6531"/>
    <property type="match status" value="1"/>
</dbReference>
<organism evidence="4 5">
    <name type="scientific">Candidatus Uhrbacteria bacterium CG_4_9_14_3_um_filter_41_35</name>
    <dbReference type="NCBI Taxonomy" id="1975034"/>
    <lineage>
        <taxon>Bacteria</taxon>
        <taxon>Candidatus Uhriibacteriota</taxon>
    </lineage>
</organism>
<gene>
    <name evidence="4" type="ORF">CO173_04345</name>
</gene>
<dbReference type="PANTHER" id="PTHR32305:SF15">
    <property type="entry name" value="PROTEIN RHSA-RELATED"/>
    <property type="match status" value="1"/>
</dbReference>
<dbReference type="Pfam" id="PF15649">
    <property type="entry name" value="Tox-REase-7"/>
    <property type="match status" value="1"/>
</dbReference>
<dbReference type="Pfam" id="PF05593">
    <property type="entry name" value="RHS_repeat"/>
    <property type="match status" value="2"/>
</dbReference>
<dbReference type="InterPro" id="IPR031325">
    <property type="entry name" value="RHS_repeat"/>
</dbReference>
<dbReference type="InterPro" id="IPR022385">
    <property type="entry name" value="Rhs_assc_core"/>
</dbReference>
<sequence length="1069" mass="116528">MNAGSNITLACTVINSSLGSAPASRLGFYLSSKTYFDGVAVLIGDNYVMPLGANGISSENITVAIPVNTVPGNYNILFRADNANAVSESNETDNVVSIPVSVGAPNRAELTVQNVGIITSATPEYSGDLLEVSATVKNTGILSAFGVNSTLRIQNTATGVYFDVPNISPQSLNISSNSSSLIVFSGTTPDSCNMPLTGTYKAELFVDSQNLITETNETDNLILSNNTTTINRLSFCTNGGGTTSAPPNFDGDGAVDVEEAFAGTNPIVADSTSLIDSNSNSIFASETDKNAKVYGGDPVNIRTGGFEFTQTDYKLPGRGESIVFSRTYNSRLANRSARFGSGWSSDYDQYYYQDPVTKNVQIYKGGAVASYFTTLDGGATFIAPPGTQGKLSLVGQDLVYTEFQGTKFVYSKHLTQNLGILEKIEDTNHNITSLFYKTVRDVPLLERIEDASGRSVILTYGPETDLVLWDKVVSLTDSLGGVDASSVLYSYDSSGHLIEVNQNQSYLGVTENIQRSFTYDSNGLMLTYTDPRGTILYNTYDVDGRVTAQREYSPNLDAAGANRLLYTFNCNGSIPAEATVLGATKCTVLTVNRDNVGDSFQDSTCFNADGLKVYTVKEAGGVESWSYNADGLVTVWHRESPLADVFYEYDSKRRLIKETVGTLLKTETVYSYENNYNRLITETTSVTPAGQVVPSDERSVSFNIDPSSGNTLSFTDSEGALFVYEYDGFGNVIKSTDPKGQVVNYMFDAKGNYAVDNSTQVDIDSATTLSTSSYEYDAFGNVIKYTTPGGRVYTFEFDNLGNLRKETNLYYNARYYNPATGRFISRDRVLCSEGDTLSKNRYIYVKNNPLKYTDPSGEFFDIVLDIGFIAYDVYALAKDIKNNGGKNWKTNTIALALDVGSAALPFVAGAGSAYRATKIIDKSIDVAKTMKSGQKARYLGEVGEKAAGVSKNVKKTKLLDSKRIPDKINHYKKQMLEVKNTASLAFTKQLRETSNYANSNGYKYILETRFGTKLTKPLKTAIRNGDIVHRTIGYTRGFNIGRDIMTTLITLNPARYLNNAVYSEPLINK</sequence>
<feature type="domain" description="CARDB" evidence="1">
    <location>
        <begin position="110"/>
        <end position="220"/>
    </location>
</feature>
<evidence type="ECO:0008006" key="6">
    <source>
        <dbReference type="Google" id="ProtNLM"/>
    </source>
</evidence>
<evidence type="ECO:0000313" key="4">
    <source>
        <dbReference type="EMBL" id="PJA45852.1"/>
    </source>
</evidence>
<dbReference type="EMBL" id="PFWT01000024">
    <property type="protein sequence ID" value="PJA45852.1"/>
    <property type="molecule type" value="Genomic_DNA"/>
</dbReference>
<dbReference type="InterPro" id="IPR045351">
    <property type="entry name" value="DUF6531"/>
</dbReference>
<dbReference type="Gene3D" id="2.60.40.10">
    <property type="entry name" value="Immunoglobulins"/>
    <property type="match status" value="2"/>
</dbReference>